<protein>
    <recommendedName>
        <fullName evidence="8">Amino acid transporter transmembrane domain-containing protein</fullName>
    </recommendedName>
</protein>
<dbReference type="GO" id="GO:0016020">
    <property type="term" value="C:membrane"/>
    <property type="evidence" value="ECO:0007669"/>
    <property type="project" value="UniProtKB-SubCell"/>
</dbReference>
<reference evidence="9 10" key="1">
    <citation type="journal article" date="2019" name="Sci. Rep.">
        <title>A high-quality genome of Eragrostis curvula grass provides insights into Poaceae evolution and supports new strategies to enhance forage quality.</title>
        <authorList>
            <person name="Carballo J."/>
            <person name="Santos B.A.C.M."/>
            <person name="Zappacosta D."/>
            <person name="Garbus I."/>
            <person name="Selva J.P."/>
            <person name="Gallo C.A."/>
            <person name="Diaz A."/>
            <person name="Albertini E."/>
            <person name="Caccamo M."/>
            <person name="Echenique V."/>
        </authorList>
    </citation>
    <scope>NUCLEOTIDE SEQUENCE [LARGE SCALE GENOMIC DNA]</scope>
    <source>
        <strain evidence="10">cv. Victoria</strain>
        <tissue evidence="9">Leaf</tissue>
    </source>
</reference>
<accession>A0A5J9VKG1</accession>
<evidence type="ECO:0000313" key="10">
    <source>
        <dbReference type="Proteomes" id="UP000324897"/>
    </source>
</evidence>
<gene>
    <name evidence="9" type="ORF">EJB05_18206</name>
</gene>
<evidence type="ECO:0000256" key="3">
    <source>
        <dbReference type="ARBA" id="ARBA00022692"/>
    </source>
</evidence>
<evidence type="ECO:0000256" key="7">
    <source>
        <dbReference type="SAM" id="Phobius"/>
    </source>
</evidence>
<dbReference type="AlphaFoldDB" id="A0A5J9VKG1"/>
<dbReference type="EMBL" id="RWGY01000009">
    <property type="protein sequence ID" value="TVU36278.1"/>
    <property type="molecule type" value="Genomic_DNA"/>
</dbReference>
<evidence type="ECO:0000256" key="4">
    <source>
        <dbReference type="ARBA" id="ARBA00022970"/>
    </source>
</evidence>
<dbReference type="GO" id="GO:0006865">
    <property type="term" value="P:amino acid transport"/>
    <property type="evidence" value="ECO:0007669"/>
    <property type="project" value="UniProtKB-KW"/>
</dbReference>
<evidence type="ECO:0000313" key="9">
    <source>
        <dbReference type="EMBL" id="TVU36278.1"/>
    </source>
</evidence>
<dbReference type="OrthoDB" id="695405at2759"/>
<keyword evidence="3 7" id="KW-0812">Transmembrane</keyword>
<dbReference type="Gramene" id="TVU36278">
    <property type="protein sequence ID" value="TVU36278"/>
    <property type="gene ID" value="EJB05_18206"/>
</dbReference>
<comment type="subcellular location">
    <subcellularLocation>
        <location evidence="1">Membrane</location>
    </subcellularLocation>
</comment>
<dbReference type="InterPro" id="IPR013057">
    <property type="entry name" value="AA_transpt_TM"/>
</dbReference>
<keyword evidence="10" id="KW-1185">Reference proteome</keyword>
<feature type="non-terminal residue" evidence="9">
    <location>
        <position position="1"/>
    </location>
</feature>
<keyword evidence="5 7" id="KW-1133">Transmembrane helix</keyword>
<organism evidence="9 10">
    <name type="scientific">Eragrostis curvula</name>
    <name type="common">weeping love grass</name>
    <dbReference type="NCBI Taxonomy" id="38414"/>
    <lineage>
        <taxon>Eukaryota</taxon>
        <taxon>Viridiplantae</taxon>
        <taxon>Streptophyta</taxon>
        <taxon>Embryophyta</taxon>
        <taxon>Tracheophyta</taxon>
        <taxon>Spermatophyta</taxon>
        <taxon>Magnoliopsida</taxon>
        <taxon>Liliopsida</taxon>
        <taxon>Poales</taxon>
        <taxon>Poaceae</taxon>
        <taxon>PACMAD clade</taxon>
        <taxon>Chloridoideae</taxon>
        <taxon>Eragrostideae</taxon>
        <taxon>Eragrostidinae</taxon>
        <taxon>Eragrostis</taxon>
    </lineage>
</organism>
<dbReference type="Pfam" id="PF01490">
    <property type="entry name" value="Aa_trans"/>
    <property type="match status" value="1"/>
</dbReference>
<dbReference type="PANTHER" id="PTHR48017">
    <property type="entry name" value="OS05G0424000 PROTEIN-RELATED"/>
    <property type="match status" value="1"/>
</dbReference>
<evidence type="ECO:0000256" key="2">
    <source>
        <dbReference type="ARBA" id="ARBA00022448"/>
    </source>
</evidence>
<evidence type="ECO:0000256" key="6">
    <source>
        <dbReference type="ARBA" id="ARBA00023136"/>
    </source>
</evidence>
<keyword evidence="2" id="KW-0813">Transport</keyword>
<sequence length="89" mass="9617">MDKVWRSLQAFGDIAFAYSYSLILIEIQDTIRSPPPSESTVVSVAVTTLFYLLCGCAGLLPSLRVRGAGIIGLAYARPRQLSHTSSVVT</sequence>
<evidence type="ECO:0000256" key="5">
    <source>
        <dbReference type="ARBA" id="ARBA00022989"/>
    </source>
</evidence>
<feature type="transmembrane region" description="Helical" evidence="7">
    <location>
        <begin position="41"/>
        <end position="60"/>
    </location>
</feature>
<evidence type="ECO:0000256" key="1">
    <source>
        <dbReference type="ARBA" id="ARBA00004370"/>
    </source>
</evidence>
<dbReference type="Proteomes" id="UP000324897">
    <property type="component" value="Unassembled WGS sequence"/>
</dbReference>
<name>A0A5J9VKG1_9POAL</name>
<keyword evidence="4" id="KW-0029">Amino-acid transport</keyword>
<keyword evidence="6 7" id="KW-0472">Membrane</keyword>
<comment type="caution">
    <text evidence="9">The sequence shown here is derived from an EMBL/GenBank/DDBJ whole genome shotgun (WGS) entry which is preliminary data.</text>
</comment>
<evidence type="ECO:0000259" key="8">
    <source>
        <dbReference type="Pfam" id="PF01490"/>
    </source>
</evidence>
<proteinExistence type="predicted"/>
<feature type="domain" description="Amino acid transporter transmembrane" evidence="8">
    <location>
        <begin position="3"/>
        <end position="58"/>
    </location>
</feature>